<comment type="caution">
    <text evidence="2">The sequence shown here is derived from an EMBL/GenBank/DDBJ whole genome shotgun (WGS) entry which is preliminary data.</text>
</comment>
<gene>
    <name evidence="2" type="ORF">F442_09615</name>
</gene>
<evidence type="ECO:0000313" key="2">
    <source>
        <dbReference type="EMBL" id="ETP43695.1"/>
    </source>
</evidence>
<dbReference type="Proteomes" id="UP000018948">
    <property type="component" value="Unassembled WGS sequence"/>
</dbReference>
<dbReference type="OrthoDB" id="121441at2759"/>
<reference evidence="2 3" key="1">
    <citation type="submission" date="2013-11" db="EMBL/GenBank/DDBJ databases">
        <title>The Genome Sequence of Phytophthora parasitica P10297.</title>
        <authorList>
            <consortium name="The Broad Institute Genomics Platform"/>
            <person name="Russ C."/>
            <person name="Tyler B."/>
            <person name="Panabieres F."/>
            <person name="Shan W."/>
            <person name="Tripathy S."/>
            <person name="Grunwald N."/>
            <person name="Machado M."/>
            <person name="Johnson C.S."/>
            <person name="Walker B."/>
            <person name="Young S.K."/>
            <person name="Zeng Q."/>
            <person name="Gargeya S."/>
            <person name="Fitzgerald M."/>
            <person name="Haas B."/>
            <person name="Abouelleil A."/>
            <person name="Allen A.W."/>
            <person name="Alvarado L."/>
            <person name="Arachchi H.M."/>
            <person name="Berlin A.M."/>
            <person name="Chapman S.B."/>
            <person name="Gainer-Dewar J."/>
            <person name="Goldberg J."/>
            <person name="Griggs A."/>
            <person name="Gujja S."/>
            <person name="Hansen M."/>
            <person name="Howarth C."/>
            <person name="Imamovic A."/>
            <person name="Ireland A."/>
            <person name="Larimer J."/>
            <person name="McCowan C."/>
            <person name="Murphy C."/>
            <person name="Pearson M."/>
            <person name="Poon T.W."/>
            <person name="Priest M."/>
            <person name="Roberts A."/>
            <person name="Saif S."/>
            <person name="Shea T."/>
            <person name="Sisk P."/>
            <person name="Sykes S."/>
            <person name="Wortman J."/>
            <person name="Nusbaum C."/>
            <person name="Birren B."/>
        </authorList>
    </citation>
    <scope>NUCLEOTIDE SEQUENCE [LARGE SCALE GENOMIC DNA]</scope>
    <source>
        <strain evidence="2 3">P10297</strain>
    </source>
</reference>
<accession>W2Z9H3</accession>
<dbReference type="AlphaFoldDB" id="W2Z9H3"/>
<feature type="compositionally biased region" description="Polar residues" evidence="1">
    <location>
        <begin position="175"/>
        <end position="187"/>
    </location>
</feature>
<protein>
    <submittedName>
        <fullName evidence="2">Uncharacterized protein</fullName>
    </submittedName>
</protein>
<name>W2Z9H3_PHYNI</name>
<sequence>MRREGSKGCTKLAAVSAKLSDVLAALEREVPLLLCTVAKSDYSARWLKSELSLSASVRIIQRVLTGVDRLVSTKMNNNLPLSGKDKVAREEWAWARIFNTDAAGSWNAIIVSDEKKWNLDGPDGFQTFWRDIRQPVRRTKRRQADIRGCHSPILSVKHKYSDEPQIAMVQDGPSRYSNAGVSATTELEPSARKRKPASPILPPLLVYNQSLSDAHTAEKVVRARVDTEETKLAIQGRQKRTRYATAMLRDGEEDVARGIDQRDQGEQAKRERADLREMFGIDTDSEPEDDPEQDERSSHEDEEDADEEESIYEDEEEAEDEDSTSESGDGDSKDDGVAAAK</sequence>
<feature type="region of interest" description="Disordered" evidence="1">
    <location>
        <begin position="170"/>
        <end position="197"/>
    </location>
</feature>
<proteinExistence type="predicted"/>
<feature type="compositionally biased region" description="Acidic residues" evidence="1">
    <location>
        <begin position="283"/>
        <end position="293"/>
    </location>
</feature>
<feature type="compositionally biased region" description="Acidic residues" evidence="1">
    <location>
        <begin position="300"/>
        <end position="324"/>
    </location>
</feature>
<evidence type="ECO:0000313" key="3">
    <source>
        <dbReference type="Proteomes" id="UP000018948"/>
    </source>
</evidence>
<evidence type="ECO:0000256" key="1">
    <source>
        <dbReference type="SAM" id="MobiDB-lite"/>
    </source>
</evidence>
<feature type="region of interest" description="Disordered" evidence="1">
    <location>
        <begin position="254"/>
        <end position="341"/>
    </location>
</feature>
<organism evidence="2 3">
    <name type="scientific">Phytophthora nicotianae P10297</name>
    <dbReference type="NCBI Taxonomy" id="1317064"/>
    <lineage>
        <taxon>Eukaryota</taxon>
        <taxon>Sar</taxon>
        <taxon>Stramenopiles</taxon>
        <taxon>Oomycota</taxon>
        <taxon>Peronosporomycetes</taxon>
        <taxon>Peronosporales</taxon>
        <taxon>Peronosporaceae</taxon>
        <taxon>Phytophthora</taxon>
    </lineage>
</organism>
<feature type="compositionally biased region" description="Basic and acidic residues" evidence="1">
    <location>
        <begin position="330"/>
        <end position="341"/>
    </location>
</feature>
<feature type="compositionally biased region" description="Basic and acidic residues" evidence="1">
    <location>
        <begin position="254"/>
        <end position="279"/>
    </location>
</feature>
<dbReference type="EMBL" id="ANIY01002018">
    <property type="protein sequence ID" value="ETP43695.1"/>
    <property type="molecule type" value="Genomic_DNA"/>
</dbReference>